<dbReference type="EMBL" id="CP036287">
    <property type="protein sequence ID" value="QDU69541.1"/>
    <property type="molecule type" value="Genomic_DNA"/>
</dbReference>
<feature type="signal peptide" evidence="1">
    <location>
        <begin position="1"/>
        <end position="19"/>
    </location>
</feature>
<evidence type="ECO:0000313" key="2">
    <source>
        <dbReference type="EMBL" id="QDU69541.1"/>
    </source>
</evidence>
<accession>A0A518BRD6</accession>
<reference evidence="2 3" key="1">
    <citation type="submission" date="2019-02" db="EMBL/GenBank/DDBJ databases">
        <title>Deep-cultivation of Planctomycetes and their phenomic and genomic characterization uncovers novel biology.</title>
        <authorList>
            <person name="Wiegand S."/>
            <person name="Jogler M."/>
            <person name="Boedeker C."/>
            <person name="Pinto D."/>
            <person name="Vollmers J."/>
            <person name="Rivas-Marin E."/>
            <person name="Kohn T."/>
            <person name="Peeters S.H."/>
            <person name="Heuer A."/>
            <person name="Rast P."/>
            <person name="Oberbeckmann S."/>
            <person name="Bunk B."/>
            <person name="Jeske O."/>
            <person name="Meyerdierks A."/>
            <person name="Storesund J.E."/>
            <person name="Kallscheuer N."/>
            <person name="Luecker S."/>
            <person name="Lage O.M."/>
            <person name="Pohl T."/>
            <person name="Merkel B.J."/>
            <person name="Hornburger P."/>
            <person name="Mueller R.-W."/>
            <person name="Bruemmer F."/>
            <person name="Labrenz M."/>
            <person name="Spormann A.M."/>
            <person name="Op den Camp H."/>
            <person name="Overmann J."/>
            <person name="Amann R."/>
            <person name="Jetten M.S.M."/>
            <person name="Mascher T."/>
            <person name="Medema M.H."/>
            <person name="Devos D.P."/>
            <person name="Kaster A.-K."/>
            <person name="Ovreas L."/>
            <person name="Rohde M."/>
            <person name="Galperin M.Y."/>
            <person name="Jogler C."/>
        </authorList>
    </citation>
    <scope>NUCLEOTIDE SEQUENCE [LARGE SCALE GENOMIC DNA]</scope>
    <source>
        <strain evidence="2 3">Pla133</strain>
    </source>
</reference>
<proteinExistence type="predicted"/>
<dbReference type="AlphaFoldDB" id="A0A518BRD6"/>
<gene>
    <name evidence="2" type="ORF">Pla133_46610</name>
</gene>
<keyword evidence="1" id="KW-0732">Signal</keyword>
<dbReference type="RefSeq" id="WP_145069524.1">
    <property type="nucleotide sequence ID" value="NZ_CP036287.1"/>
</dbReference>
<keyword evidence="3" id="KW-1185">Reference proteome</keyword>
<name>A0A518BRD6_9BACT</name>
<dbReference type="SUPFAM" id="SSF50998">
    <property type="entry name" value="Quinoprotein alcohol dehydrogenase-like"/>
    <property type="match status" value="1"/>
</dbReference>
<protein>
    <submittedName>
        <fullName evidence="2">Uncharacterized protein</fullName>
    </submittedName>
</protein>
<feature type="chain" id="PRO_5021930733" evidence="1">
    <location>
        <begin position="20"/>
        <end position="351"/>
    </location>
</feature>
<evidence type="ECO:0000313" key="3">
    <source>
        <dbReference type="Proteomes" id="UP000316921"/>
    </source>
</evidence>
<dbReference type="Proteomes" id="UP000316921">
    <property type="component" value="Chromosome"/>
</dbReference>
<dbReference type="InterPro" id="IPR015943">
    <property type="entry name" value="WD40/YVTN_repeat-like_dom_sf"/>
</dbReference>
<sequence precursor="true">MQRISFSILIALFAASCTAVPVQFDHRVVFDAGEKLGGCAIGDLSPDSGLEIAVVASSGALRVVAEQDGSWKGTKVGDASGEMIQVAVGDVWPQIGADELVAVGMASGSEDSGGEGAVFVAGYDAQEKKYRMRPVFTDSALVHAVAVADLDPVHPGDEALVGGFSRNLTLLRFNAGAGATAEKIGTTPAPAKGMVPFKSGVAVACNDGSLVLVERGPSGWTTRVAFRAPAGLARLAVSGDRILAAGDDGGLWLIEGDRGQLLHDEELKLRGAVLSDLDPAVPGLEAATTGYGGDVTLLRDEGAIPWEGERLYHSRAGLHHLSLGELIDDAPGPELVTVGYAGEVVVIFRRR</sequence>
<dbReference type="InterPro" id="IPR011047">
    <property type="entry name" value="Quinoprotein_ADH-like_sf"/>
</dbReference>
<evidence type="ECO:0000256" key="1">
    <source>
        <dbReference type="SAM" id="SignalP"/>
    </source>
</evidence>
<organism evidence="2 3">
    <name type="scientific">Engelhardtia mirabilis</name>
    <dbReference type="NCBI Taxonomy" id="2528011"/>
    <lineage>
        <taxon>Bacteria</taxon>
        <taxon>Pseudomonadati</taxon>
        <taxon>Planctomycetota</taxon>
        <taxon>Planctomycetia</taxon>
        <taxon>Planctomycetia incertae sedis</taxon>
        <taxon>Engelhardtia</taxon>
    </lineage>
</organism>
<dbReference type="Gene3D" id="2.130.10.10">
    <property type="entry name" value="YVTN repeat-like/Quinoprotein amine dehydrogenase"/>
    <property type="match status" value="1"/>
</dbReference>
<dbReference type="PROSITE" id="PS51257">
    <property type="entry name" value="PROKAR_LIPOPROTEIN"/>
    <property type="match status" value="1"/>
</dbReference>
<dbReference type="KEGG" id="pbap:Pla133_46610"/>